<evidence type="ECO:0000313" key="2">
    <source>
        <dbReference type="Proteomes" id="UP000006620"/>
    </source>
</evidence>
<reference evidence="2" key="1">
    <citation type="submission" date="2011-06" db="EMBL/GenBank/DDBJ databases">
        <title>Complete genome sequence of Paenibacillus mucilaginosus KNP414.</title>
        <authorList>
            <person name="Wang J."/>
            <person name="Hu S."/>
            <person name="Hu X."/>
            <person name="Zhang B."/>
            <person name="Dong D."/>
            <person name="Zhang S."/>
            <person name="Zhao K."/>
            <person name="Wu D."/>
        </authorList>
    </citation>
    <scope>NUCLEOTIDE SEQUENCE [LARGE SCALE GENOMIC DNA]</scope>
    <source>
        <strain evidence="2">KNP414</strain>
    </source>
</reference>
<proteinExistence type="predicted"/>
<protein>
    <submittedName>
        <fullName evidence="1">Uncharacterized protein</fullName>
    </submittedName>
</protein>
<name>F8FB10_PAEMK</name>
<dbReference type="Proteomes" id="UP000006620">
    <property type="component" value="Chromosome"/>
</dbReference>
<evidence type="ECO:0000313" key="1">
    <source>
        <dbReference type="EMBL" id="AEI41653.1"/>
    </source>
</evidence>
<sequence length="131" mass="15092">MNDDFMQIKSMQGELKISHKKRHFGLTVSTQELIYQKPHANFYIKLQDILSITPFEVPVGSRPMRLSASSSTASETVYMQEGMPHYRFYVKEAHVHNRSGIFHMGPSQFILPVHEDLLRAISKYGGMDTFE</sequence>
<gene>
    <name evidence="1" type="ordered locus">KNP414_03095</name>
</gene>
<dbReference type="RefSeq" id="WP_013916812.1">
    <property type="nucleotide sequence ID" value="NC_015690.1"/>
</dbReference>
<dbReference type="AlphaFoldDB" id="F8FB10"/>
<organism evidence="1 2">
    <name type="scientific">Paenibacillus mucilaginosus (strain KNP414)</name>
    <dbReference type="NCBI Taxonomy" id="1036673"/>
    <lineage>
        <taxon>Bacteria</taxon>
        <taxon>Bacillati</taxon>
        <taxon>Bacillota</taxon>
        <taxon>Bacilli</taxon>
        <taxon>Bacillales</taxon>
        <taxon>Paenibacillaceae</taxon>
        <taxon>Paenibacillus</taxon>
    </lineage>
</organism>
<reference evidence="1 2" key="2">
    <citation type="journal article" date="2013" name="Genome Announc.">
        <title>Genome Sequence of Growth-Improving Paenibacillus mucilaginosus Strain KNP414.</title>
        <authorList>
            <person name="Lu J.J."/>
            <person name="Wang J.F."/>
            <person name="Hu X.F."/>
        </authorList>
    </citation>
    <scope>NUCLEOTIDE SEQUENCE [LARGE SCALE GENOMIC DNA]</scope>
    <source>
        <strain evidence="1 2">KNP414</strain>
    </source>
</reference>
<dbReference type="EMBL" id="CP002869">
    <property type="protein sequence ID" value="AEI41653.1"/>
    <property type="molecule type" value="Genomic_DNA"/>
</dbReference>
<accession>F8FB10</accession>
<dbReference type="HOGENOM" id="CLU_1946667_0_0_9"/>
<dbReference type="KEGG" id="pms:KNP414_03095"/>
<dbReference type="PATRIC" id="fig|1036673.3.peg.2841"/>